<dbReference type="PANTHER" id="PTHR36179">
    <property type="entry name" value="LUD_DOM DOMAIN-CONTAINING PROTEIN"/>
    <property type="match status" value="1"/>
</dbReference>
<dbReference type="EMBL" id="DVIQ01000114">
    <property type="protein sequence ID" value="HIS33226.1"/>
    <property type="molecule type" value="Genomic_DNA"/>
</dbReference>
<dbReference type="SUPFAM" id="SSF100950">
    <property type="entry name" value="NagB/RpiA/CoA transferase-like"/>
    <property type="match status" value="1"/>
</dbReference>
<dbReference type="PANTHER" id="PTHR36179:SF2">
    <property type="entry name" value="LUD DOMAIN-CONTAINING PROTEIN"/>
    <property type="match status" value="1"/>
</dbReference>
<dbReference type="InterPro" id="IPR037171">
    <property type="entry name" value="NagB/RpiA_transferase-like"/>
</dbReference>
<reference evidence="2" key="2">
    <citation type="journal article" date="2021" name="PeerJ">
        <title>Extensive microbial diversity within the chicken gut microbiome revealed by metagenomics and culture.</title>
        <authorList>
            <person name="Gilroy R."/>
            <person name="Ravi A."/>
            <person name="Getino M."/>
            <person name="Pursley I."/>
            <person name="Horton D.L."/>
            <person name="Alikhan N.F."/>
            <person name="Baker D."/>
            <person name="Gharbi K."/>
            <person name="Hall N."/>
            <person name="Watson M."/>
            <person name="Adriaenssens E.M."/>
            <person name="Foster-Nyarko E."/>
            <person name="Jarju S."/>
            <person name="Secka A."/>
            <person name="Antonio M."/>
            <person name="Oren A."/>
            <person name="Chaudhuri R.R."/>
            <person name="La Ragione R."/>
            <person name="Hildebrand F."/>
            <person name="Pallen M.J."/>
        </authorList>
    </citation>
    <scope>NUCLEOTIDE SEQUENCE</scope>
    <source>
        <strain evidence="2">CHK190-19873</strain>
    </source>
</reference>
<comment type="caution">
    <text evidence="2">The sequence shown here is derived from an EMBL/GenBank/DDBJ whole genome shotgun (WGS) entry which is preliminary data.</text>
</comment>
<protein>
    <submittedName>
        <fullName evidence="2">Lactate utilization protein</fullName>
    </submittedName>
</protein>
<name>A0A9D1JLF3_9FIRM</name>
<gene>
    <name evidence="2" type="ORF">IAB44_17030</name>
</gene>
<dbReference type="PIRSF" id="PIRSF020269">
    <property type="entry name" value="DUF1121"/>
    <property type="match status" value="1"/>
</dbReference>
<dbReference type="InterPro" id="IPR003741">
    <property type="entry name" value="LUD_dom"/>
</dbReference>
<reference evidence="2" key="1">
    <citation type="submission" date="2020-10" db="EMBL/GenBank/DDBJ databases">
        <authorList>
            <person name="Gilroy R."/>
        </authorList>
    </citation>
    <scope>NUCLEOTIDE SEQUENCE</scope>
    <source>
        <strain evidence="2">CHK190-19873</strain>
    </source>
</reference>
<proteinExistence type="predicted"/>
<dbReference type="AlphaFoldDB" id="A0A9D1JLF3"/>
<evidence type="ECO:0000313" key="3">
    <source>
        <dbReference type="Proteomes" id="UP000823935"/>
    </source>
</evidence>
<organism evidence="2 3">
    <name type="scientific">Candidatus Limivivens intestinipullorum</name>
    <dbReference type="NCBI Taxonomy" id="2840858"/>
    <lineage>
        <taxon>Bacteria</taxon>
        <taxon>Bacillati</taxon>
        <taxon>Bacillota</taxon>
        <taxon>Clostridia</taxon>
        <taxon>Lachnospirales</taxon>
        <taxon>Lachnospiraceae</taxon>
        <taxon>Lachnospiraceae incertae sedis</taxon>
        <taxon>Candidatus Limivivens</taxon>
    </lineage>
</organism>
<sequence>MTPMEAFYEAESTSIIKHLERRGMEGYYCPTSAEAVSLACSFIPPGSTVSWGGSETLIQCGMLDAVKNGDYEVIDRDSASSPQERSQLMHQALSADFFLMSSNAVTKDGQLVNIDGNGNRVAALIYGPACVLLLVGMNKIVRDVPEAISRIHEQAAPPNTLRLNLKTPCSVTGVCADCTSKDCICAQTVVTRFNRTPGRIKVILIGETLGY</sequence>
<dbReference type="Gene3D" id="3.40.50.10420">
    <property type="entry name" value="NagB/RpiA/CoA transferase-like"/>
    <property type="match status" value="1"/>
</dbReference>
<accession>A0A9D1JLF3</accession>
<dbReference type="Proteomes" id="UP000823935">
    <property type="component" value="Unassembled WGS sequence"/>
</dbReference>
<evidence type="ECO:0000313" key="2">
    <source>
        <dbReference type="EMBL" id="HIS33226.1"/>
    </source>
</evidence>
<evidence type="ECO:0000259" key="1">
    <source>
        <dbReference type="Pfam" id="PF02589"/>
    </source>
</evidence>
<dbReference type="InterPro" id="IPR024185">
    <property type="entry name" value="FTHF_cligase-like_sf"/>
</dbReference>
<feature type="domain" description="LUD" evidence="1">
    <location>
        <begin position="15"/>
        <end position="205"/>
    </location>
</feature>
<dbReference type="Pfam" id="PF02589">
    <property type="entry name" value="LUD_dom"/>
    <property type="match status" value="1"/>
</dbReference>
<dbReference type="InterPro" id="IPR009501">
    <property type="entry name" value="UCP020269"/>
</dbReference>